<dbReference type="Gene3D" id="3.20.20.300">
    <property type="entry name" value="Glycoside hydrolase, family 3, N-terminal domain"/>
    <property type="match status" value="1"/>
</dbReference>
<dbReference type="InterPro" id="IPR026891">
    <property type="entry name" value="Fn3-like"/>
</dbReference>
<evidence type="ECO:0000256" key="1">
    <source>
        <dbReference type="ARBA" id="ARBA00005336"/>
    </source>
</evidence>
<dbReference type="PRINTS" id="PR00133">
    <property type="entry name" value="GLHYDRLASE3"/>
</dbReference>
<evidence type="ECO:0000313" key="4">
    <source>
        <dbReference type="EMBL" id="MBE5063329.1"/>
    </source>
</evidence>
<proteinExistence type="inferred from homology"/>
<dbReference type="Gene3D" id="3.40.50.1700">
    <property type="entry name" value="Glycoside hydrolase family 3 C-terminal domain"/>
    <property type="match status" value="1"/>
</dbReference>
<dbReference type="SUPFAM" id="SSF52279">
    <property type="entry name" value="Beta-D-glucan exohydrolase, C-terminal domain"/>
    <property type="match status" value="1"/>
</dbReference>
<dbReference type="Proteomes" id="UP000758652">
    <property type="component" value="Unassembled WGS sequence"/>
</dbReference>
<dbReference type="EMBL" id="JADCKL010000005">
    <property type="protein sequence ID" value="MBE5063329.1"/>
    <property type="molecule type" value="Genomic_DNA"/>
</dbReference>
<feature type="domain" description="Fibronectin type III-like" evidence="3">
    <location>
        <begin position="586"/>
        <end position="656"/>
    </location>
</feature>
<dbReference type="SUPFAM" id="SSF51445">
    <property type="entry name" value="(Trans)glycosidases"/>
    <property type="match status" value="1"/>
</dbReference>
<organism evidence="4 5">
    <name type="scientific">Claveliimonas monacensis</name>
    <dbReference type="NCBI Taxonomy" id="2779351"/>
    <lineage>
        <taxon>Bacteria</taxon>
        <taxon>Bacillati</taxon>
        <taxon>Bacillota</taxon>
        <taxon>Clostridia</taxon>
        <taxon>Lachnospirales</taxon>
        <taxon>Lachnospiraceae</taxon>
        <taxon>Claveliimonas</taxon>
    </lineage>
</organism>
<gene>
    <name evidence="4" type="ORF">INF30_08640</name>
</gene>
<dbReference type="Pfam" id="PF14310">
    <property type="entry name" value="Fn3-like"/>
    <property type="match status" value="1"/>
</dbReference>
<dbReference type="PANTHER" id="PTHR42715:SF10">
    <property type="entry name" value="BETA-GLUCOSIDASE"/>
    <property type="match status" value="1"/>
</dbReference>
<dbReference type="Gene3D" id="2.60.40.10">
    <property type="entry name" value="Immunoglobulins"/>
    <property type="match status" value="1"/>
</dbReference>
<dbReference type="Pfam" id="PF00933">
    <property type="entry name" value="Glyco_hydro_3"/>
    <property type="match status" value="1"/>
</dbReference>
<dbReference type="InterPro" id="IPR017853">
    <property type="entry name" value="GH"/>
</dbReference>
<keyword evidence="5" id="KW-1185">Reference proteome</keyword>
<sequence length="765" mass="84093">MERDIRSIISQMTLEEKAGMCSGKDFWHLKGVERLGIPEVMVSDGPHGLRKQNEKADHLGANESIKAVCFPTACATACSFDRDLLKELGEALGDECQAEDVSVILGPAVNIKRSPLCGRNFEYFSEDPYLAAQMAAAHIQGVQSKNVGTSIKHFAANNQEYRRLSCSSEIDERTLREIYLAAFEAPIKEGKPDTVMCSYNKINGTFASENHWLLTEVLRDEWGFGGYVMSDWGAVNDRIEGLKAGLDLEMPASGGHTDAEIVAAVKAGTLDESVLDTAVERILRIIFKFADRRMPGNFDKERHNQLAAKIAEESMVLLKNDGILPLPKEGKKIAFIGKFAAKPRFQGGGSSHINSCKITSALDAVKQTPTITSSVTYAQGYDVAEDQTDPNLLAEAVQTASEADIAVIFAGLPDAFESEGYDRTHMKMPESQNELIREILKVQKNTVVVLHNGSPVEMPWADDVNAILESYLCGQAVGAAQVRLLFGLANPCGKLAETIPLKLQDNPSYLNFPGDGQKVEYKEGVFVGYRYYDTKAMDVRFPFGHGLSYTTFQYSDMQLSCDQLADDDTLTVSLKVKNTGNMAGKEIVQLYVADQTKAANRPEKELKNFVKVYLEPGQEKAVTMTLDKRSFAWYNTQIHDWYAASGDYQILAAASSRDIRLSKTVRLSTDTKLPFHIHRNTTVAELLADPRTAPVIRSMMEDLASDMIGGGDNSSEAASEAITPEMTLKMLENSPLRSFKSFSGLSENELTALIEKLQAAAGSDN</sequence>
<dbReference type="InterPro" id="IPR036881">
    <property type="entry name" value="Glyco_hydro_3_C_sf"/>
</dbReference>
<keyword evidence="2 4" id="KW-0378">Hydrolase</keyword>
<reference evidence="4 5" key="1">
    <citation type="submission" date="2020-10" db="EMBL/GenBank/DDBJ databases">
        <title>ChiBAC.</title>
        <authorList>
            <person name="Zenner C."/>
            <person name="Hitch T.C.A."/>
            <person name="Clavel T."/>
        </authorList>
    </citation>
    <scope>NUCLEOTIDE SEQUENCE [LARGE SCALE GENOMIC DNA]</scope>
    <source>
        <strain evidence="4 5">DSM 108991</strain>
    </source>
</reference>
<protein>
    <submittedName>
        <fullName evidence="4">Glycoside hydrolase family 3 C-terminal domain-containing protein</fullName>
    </submittedName>
</protein>
<dbReference type="Pfam" id="PF01915">
    <property type="entry name" value="Glyco_hydro_3_C"/>
    <property type="match status" value="1"/>
</dbReference>
<dbReference type="InterPro" id="IPR002772">
    <property type="entry name" value="Glyco_hydro_3_C"/>
</dbReference>
<dbReference type="PANTHER" id="PTHR42715">
    <property type="entry name" value="BETA-GLUCOSIDASE"/>
    <property type="match status" value="1"/>
</dbReference>
<dbReference type="SMART" id="SM01217">
    <property type="entry name" value="Fn3_like"/>
    <property type="match status" value="1"/>
</dbReference>
<dbReference type="RefSeq" id="WP_226394914.1">
    <property type="nucleotide sequence ID" value="NZ_JADCKL010000005.1"/>
</dbReference>
<evidence type="ECO:0000256" key="2">
    <source>
        <dbReference type="ARBA" id="ARBA00022801"/>
    </source>
</evidence>
<evidence type="ECO:0000313" key="5">
    <source>
        <dbReference type="Proteomes" id="UP000758652"/>
    </source>
</evidence>
<dbReference type="InterPro" id="IPR036962">
    <property type="entry name" value="Glyco_hydro_3_N_sf"/>
</dbReference>
<name>A0ABR9RK58_9FIRM</name>
<comment type="caution">
    <text evidence="4">The sequence shown here is derived from an EMBL/GenBank/DDBJ whole genome shotgun (WGS) entry which is preliminary data.</text>
</comment>
<dbReference type="GO" id="GO:0016787">
    <property type="term" value="F:hydrolase activity"/>
    <property type="evidence" value="ECO:0007669"/>
    <property type="project" value="UniProtKB-KW"/>
</dbReference>
<dbReference type="InterPro" id="IPR050288">
    <property type="entry name" value="Cellulose_deg_GH3"/>
</dbReference>
<accession>A0ABR9RK58</accession>
<comment type="similarity">
    <text evidence="1">Belongs to the glycosyl hydrolase 3 family.</text>
</comment>
<dbReference type="InterPro" id="IPR013783">
    <property type="entry name" value="Ig-like_fold"/>
</dbReference>
<dbReference type="InterPro" id="IPR001764">
    <property type="entry name" value="Glyco_hydro_3_N"/>
</dbReference>
<evidence type="ECO:0000259" key="3">
    <source>
        <dbReference type="SMART" id="SM01217"/>
    </source>
</evidence>